<accession>A0A1H0VC28</accession>
<keyword evidence="2" id="KW-1185">Reference proteome</keyword>
<protein>
    <submittedName>
        <fullName evidence="1">Uncharacterized protein</fullName>
    </submittedName>
</protein>
<dbReference type="AlphaFoldDB" id="A0A1H0VC28"/>
<name>A0A1H0VC28_9CLOT</name>
<dbReference type="Proteomes" id="UP000198597">
    <property type="component" value="Unassembled WGS sequence"/>
</dbReference>
<dbReference type="STRING" id="94869.SAMN04488529_11579"/>
<evidence type="ECO:0000313" key="2">
    <source>
        <dbReference type="Proteomes" id="UP000198597"/>
    </source>
</evidence>
<dbReference type="RefSeq" id="WP_089972426.1">
    <property type="nucleotide sequence ID" value="NZ_FNJM01000015.1"/>
</dbReference>
<proteinExistence type="predicted"/>
<sequence length="406" mass="48398">MLDSFITNNITKKSLKKFAKDLDESDFQNKSNVYDYLSKLVTEKRLTKRTLNEYLFEELFYGQQKDVYVNKIFSLDKDILDVEKLYCIIEKKYGENCDFNKIATTILSNDDPKLELVACKSIINPMTTKVCKIKMIFAYMIKRYDSKKELITEHSYIPVEVDLLKQIVVCKVYPKMNLIKDVYKPESLYEKYIDIIVDMFKLEFNAYNTEHKTSLYNMSEDLYIQIYKKIKSSRSEKLDNLIEEFARNSKVQLNIKKIEERAKQNNIFDIKSHIVKYFDQVLITDILNNRDIRKESIDGWVTYLRFSDGTNVSAKVKGENYRATIYTSETYRALRDTIKNSNKVSEIKVIWVEDDRYLRVRYNTNSSDYLYMHFYKNFEAKDFEYGYKKYKEYECTTIPQITSMAK</sequence>
<reference evidence="1 2" key="1">
    <citation type="submission" date="2016-10" db="EMBL/GenBank/DDBJ databases">
        <authorList>
            <person name="de Groot N.N."/>
        </authorList>
    </citation>
    <scope>NUCLEOTIDE SEQUENCE [LARGE SCALE GENOMIC DNA]</scope>
    <source>
        <strain evidence="1 2">DSM 12272</strain>
    </source>
</reference>
<organism evidence="1 2">
    <name type="scientific">Clostridium gasigenes</name>
    <dbReference type="NCBI Taxonomy" id="94869"/>
    <lineage>
        <taxon>Bacteria</taxon>
        <taxon>Bacillati</taxon>
        <taxon>Bacillota</taxon>
        <taxon>Clostridia</taxon>
        <taxon>Eubacteriales</taxon>
        <taxon>Clostridiaceae</taxon>
        <taxon>Clostridium</taxon>
    </lineage>
</organism>
<evidence type="ECO:0000313" key="1">
    <source>
        <dbReference type="EMBL" id="SDP76129.1"/>
    </source>
</evidence>
<dbReference type="OrthoDB" id="2894779at2"/>
<dbReference type="EMBL" id="FNJM01000015">
    <property type="protein sequence ID" value="SDP76129.1"/>
    <property type="molecule type" value="Genomic_DNA"/>
</dbReference>
<gene>
    <name evidence="1" type="ORF">SAMN04488529_11579</name>
</gene>